<dbReference type="EMBL" id="NAJN01000885">
    <property type="protein sequence ID" value="TKA67691.1"/>
    <property type="molecule type" value="Genomic_DNA"/>
</dbReference>
<sequence>MSLAPAQVHTIKSTVIVLQEHGNAITARFYKSMLTQSPELKSLQSSESEEQPPGTITNVGRMNLSKLDKERDLFLGNEAAEYHTCGSESFRMDMKKSLRTYGGDGGRIKLELYGTGGLPRG</sequence>
<evidence type="ECO:0000313" key="6">
    <source>
        <dbReference type="EMBL" id="TKA67691.1"/>
    </source>
</evidence>
<accession>A0A4U0WWH0</accession>
<dbReference type="Gene3D" id="1.10.490.10">
    <property type="entry name" value="Globins"/>
    <property type="match status" value="1"/>
</dbReference>
<dbReference type="Proteomes" id="UP000308768">
    <property type="component" value="Unassembled WGS sequence"/>
</dbReference>
<keyword evidence="3" id="KW-0408">Iron</keyword>
<dbReference type="PANTHER" id="PTHR43396">
    <property type="entry name" value="FLAVOHEMOPROTEIN"/>
    <property type="match status" value="1"/>
</dbReference>
<protein>
    <submittedName>
        <fullName evidence="6">Uncharacterized protein</fullName>
    </submittedName>
</protein>
<dbReference type="PANTHER" id="PTHR43396:SF3">
    <property type="entry name" value="FLAVOHEMOPROTEIN"/>
    <property type="match status" value="1"/>
</dbReference>
<name>A0A4U0WWH0_9PEZI</name>
<dbReference type="InterPro" id="IPR012292">
    <property type="entry name" value="Globin/Proto"/>
</dbReference>
<dbReference type="GO" id="GO:0046872">
    <property type="term" value="F:metal ion binding"/>
    <property type="evidence" value="ECO:0007669"/>
    <property type="project" value="UniProtKB-KW"/>
</dbReference>
<dbReference type="EMBL" id="NAJN01001180">
    <property type="protein sequence ID" value="TKA65086.1"/>
    <property type="molecule type" value="Genomic_DNA"/>
</dbReference>
<organism evidence="6 7">
    <name type="scientific">Cryomyces minteri</name>
    <dbReference type="NCBI Taxonomy" id="331657"/>
    <lineage>
        <taxon>Eukaryota</taxon>
        <taxon>Fungi</taxon>
        <taxon>Dikarya</taxon>
        <taxon>Ascomycota</taxon>
        <taxon>Pezizomycotina</taxon>
        <taxon>Dothideomycetes</taxon>
        <taxon>Dothideomycetes incertae sedis</taxon>
        <taxon>Cryomyces</taxon>
    </lineage>
</organism>
<dbReference type="GO" id="GO:0008941">
    <property type="term" value="F:nitric oxide dioxygenase NAD(P)H activity"/>
    <property type="evidence" value="ECO:0007669"/>
    <property type="project" value="TreeGrafter"/>
</dbReference>
<proteinExistence type="predicted"/>
<evidence type="ECO:0000256" key="4">
    <source>
        <dbReference type="SAM" id="MobiDB-lite"/>
    </source>
</evidence>
<keyword evidence="1" id="KW-0349">Heme</keyword>
<feature type="region of interest" description="Disordered" evidence="4">
    <location>
        <begin position="38"/>
        <end position="60"/>
    </location>
</feature>
<dbReference type="GO" id="GO:0019825">
    <property type="term" value="F:oxygen binding"/>
    <property type="evidence" value="ECO:0007669"/>
    <property type="project" value="InterPro"/>
</dbReference>
<evidence type="ECO:0000256" key="3">
    <source>
        <dbReference type="ARBA" id="ARBA00023004"/>
    </source>
</evidence>
<comment type="caution">
    <text evidence="6">The sequence shown here is derived from an EMBL/GenBank/DDBJ whole genome shotgun (WGS) entry which is preliminary data.</text>
</comment>
<keyword evidence="7" id="KW-1185">Reference proteome</keyword>
<dbReference type="GO" id="GO:0071500">
    <property type="term" value="P:cellular response to nitrosative stress"/>
    <property type="evidence" value="ECO:0007669"/>
    <property type="project" value="TreeGrafter"/>
</dbReference>
<evidence type="ECO:0000256" key="2">
    <source>
        <dbReference type="ARBA" id="ARBA00022723"/>
    </source>
</evidence>
<reference evidence="6 7" key="1">
    <citation type="submission" date="2017-03" db="EMBL/GenBank/DDBJ databases">
        <title>Genomes of endolithic fungi from Antarctica.</title>
        <authorList>
            <person name="Coleine C."/>
            <person name="Masonjones S."/>
            <person name="Stajich J.E."/>
        </authorList>
    </citation>
    <scope>NUCLEOTIDE SEQUENCE [LARGE SCALE GENOMIC DNA]</scope>
    <source>
        <strain evidence="6 7">CCFEE 5187</strain>
    </source>
</reference>
<evidence type="ECO:0000313" key="7">
    <source>
        <dbReference type="Proteomes" id="UP000308768"/>
    </source>
</evidence>
<dbReference type="AlphaFoldDB" id="A0A4U0WWH0"/>
<dbReference type="GO" id="GO:0046210">
    <property type="term" value="P:nitric oxide catabolic process"/>
    <property type="evidence" value="ECO:0007669"/>
    <property type="project" value="TreeGrafter"/>
</dbReference>
<keyword evidence="2" id="KW-0479">Metal-binding</keyword>
<gene>
    <name evidence="6" type="ORF">B0A49_06188</name>
    <name evidence="5" type="ORF">B0A49_08355</name>
</gene>
<dbReference type="GO" id="GO:0020037">
    <property type="term" value="F:heme binding"/>
    <property type="evidence" value="ECO:0007669"/>
    <property type="project" value="InterPro"/>
</dbReference>
<dbReference type="InterPro" id="IPR009050">
    <property type="entry name" value="Globin-like_sf"/>
</dbReference>
<dbReference type="OrthoDB" id="436496at2759"/>
<evidence type="ECO:0000313" key="5">
    <source>
        <dbReference type="EMBL" id="TKA65086.1"/>
    </source>
</evidence>
<dbReference type="GO" id="GO:0071949">
    <property type="term" value="F:FAD binding"/>
    <property type="evidence" value="ECO:0007669"/>
    <property type="project" value="TreeGrafter"/>
</dbReference>
<dbReference type="STRING" id="331657.A0A4U0WWH0"/>
<evidence type="ECO:0000256" key="1">
    <source>
        <dbReference type="ARBA" id="ARBA00022617"/>
    </source>
</evidence>
<dbReference type="SUPFAM" id="SSF46458">
    <property type="entry name" value="Globin-like"/>
    <property type="match status" value="1"/>
</dbReference>